<feature type="domain" description="Sulfatase N-terminal" evidence="3">
    <location>
        <begin position="1"/>
        <end position="260"/>
    </location>
</feature>
<dbReference type="InterPro" id="IPR017850">
    <property type="entry name" value="Alkaline_phosphatase_core_sf"/>
</dbReference>
<dbReference type="PANTHER" id="PTHR45953:SF1">
    <property type="entry name" value="IDURONATE 2-SULFATASE"/>
    <property type="match status" value="1"/>
</dbReference>
<keyword evidence="2" id="KW-0378">Hydrolase</keyword>
<evidence type="ECO:0000256" key="2">
    <source>
        <dbReference type="ARBA" id="ARBA00022801"/>
    </source>
</evidence>
<keyword evidence="1" id="KW-0479">Metal-binding</keyword>
<dbReference type="CDD" id="cd16148">
    <property type="entry name" value="sulfatase_like"/>
    <property type="match status" value="1"/>
</dbReference>
<dbReference type="AlphaFoldDB" id="D6PKQ5"/>
<dbReference type="InterPro" id="IPR000917">
    <property type="entry name" value="Sulfatase_N"/>
</dbReference>
<dbReference type="Pfam" id="PF00884">
    <property type="entry name" value="Sulfatase"/>
    <property type="match status" value="1"/>
</dbReference>
<protein>
    <recommendedName>
        <fullName evidence="3">Sulfatase N-terminal domain-containing protein</fullName>
    </recommendedName>
</protein>
<name>D6PKQ5_9ZZZZ</name>
<organism evidence="4">
    <name type="scientific">uncultured organism MedDCM-OCT-S08-C1688</name>
    <dbReference type="NCBI Taxonomy" id="743632"/>
    <lineage>
        <taxon>unclassified sequences</taxon>
        <taxon>environmental samples</taxon>
    </lineage>
</organism>
<proteinExistence type="predicted"/>
<dbReference type="PANTHER" id="PTHR45953">
    <property type="entry name" value="IDURONATE 2-SULFATASE"/>
    <property type="match status" value="1"/>
</dbReference>
<evidence type="ECO:0000313" key="4">
    <source>
        <dbReference type="EMBL" id="ADD96306.1"/>
    </source>
</evidence>
<dbReference type="SUPFAM" id="SSF53649">
    <property type="entry name" value="Alkaline phosphatase-like"/>
    <property type="match status" value="1"/>
</dbReference>
<reference evidence="4" key="1">
    <citation type="journal article" date="2010" name="ISME J.">
        <title>Metagenome of the Mediterranean deep chlorophyll maximum studied by direct and fosmid library 454 pyrosequencing.</title>
        <authorList>
            <person name="Ghai R."/>
            <person name="Martin-Cuadrado A.B."/>
            <person name="Molto A.G."/>
            <person name="Heredia I.G."/>
            <person name="Cabrera R."/>
            <person name="Martin J."/>
            <person name="Verdu M."/>
            <person name="Deschamps P."/>
            <person name="Moreira D."/>
            <person name="Lopez-Garcia P."/>
            <person name="Mira A."/>
            <person name="Rodriguez-Valera F."/>
        </authorList>
    </citation>
    <scope>NUCLEOTIDE SEQUENCE</scope>
</reference>
<dbReference type="GO" id="GO:0008484">
    <property type="term" value="F:sulfuric ester hydrolase activity"/>
    <property type="evidence" value="ECO:0007669"/>
    <property type="project" value="TreeGrafter"/>
</dbReference>
<evidence type="ECO:0000256" key="1">
    <source>
        <dbReference type="ARBA" id="ARBA00022723"/>
    </source>
</evidence>
<dbReference type="GO" id="GO:0046872">
    <property type="term" value="F:metal ion binding"/>
    <property type="evidence" value="ECO:0007669"/>
    <property type="project" value="UniProtKB-KW"/>
</dbReference>
<evidence type="ECO:0000259" key="3">
    <source>
        <dbReference type="Pfam" id="PF00884"/>
    </source>
</evidence>
<dbReference type="Gene3D" id="3.40.720.10">
    <property type="entry name" value="Alkaline Phosphatase, subunit A"/>
    <property type="match status" value="1"/>
</dbReference>
<dbReference type="EMBL" id="GU943131">
    <property type="protein sequence ID" value="ADD96306.1"/>
    <property type="molecule type" value="Genomic_DNA"/>
</dbReference>
<sequence length="512" mass="58990">MPEILDSHGVHSHKVTDHQHYWEDGGATYHQRYTTFDLVRGQEGDKWIGDVEKLRDPTFGTDRWPEHQRLPFQKQDTINREHMISADLQPQHITFDLGLEFIERNKDADRWFLQIETFDPHEPFFSQKEFQALYPHEYTGPPFDWPPYREVREDSQTVEHIRYLYASLVSFCDQQLGRVLDVFDRYDLWEDTLLLVNTDHGFLMGEHDWWAKVVAPFFQEVAHIPFWAYDPRAPHQVNQSRQSLAQTIDLAPTILDFFDIPIPKDMQGKPLFDAMASDRSPRSASLYGVMGGQVNVTDGRYVYMRGNVTEDNGPLFEYTLMPTHMRSRFAPAELQEWERWDGFRFKGLQSYAHPRAYSWSFLSNKTPQGLGRQATLLFDLNTDPSQLKPLRSREVEARMIEMMLSEMVRNECPSEQYQRLGLPEPLRINSGMPNAKIQMPSAVAIQAACVLGTKLEGEAAANVGGGWPKMPFHGTGALSDAGLSPELFPIILGYFRNINWARTTTRISLGCG</sequence>
<accession>D6PKQ5</accession>